<proteinExistence type="predicted"/>
<feature type="domain" description="Protein kinase" evidence="10">
    <location>
        <begin position="19"/>
        <end position="278"/>
    </location>
</feature>
<evidence type="ECO:0000256" key="7">
    <source>
        <dbReference type="PROSITE-ProRule" id="PRU10141"/>
    </source>
</evidence>
<name>A0A7X0FRY5_9MICO</name>
<evidence type="ECO:0000313" key="12">
    <source>
        <dbReference type="Proteomes" id="UP000537775"/>
    </source>
</evidence>
<dbReference type="PROSITE" id="PS50011">
    <property type="entry name" value="PROTEIN_KINASE_DOM"/>
    <property type="match status" value="1"/>
</dbReference>
<feature type="compositionally biased region" description="Low complexity" evidence="8">
    <location>
        <begin position="450"/>
        <end position="459"/>
    </location>
</feature>
<dbReference type="Pfam" id="PF00069">
    <property type="entry name" value="Pkinase"/>
    <property type="match status" value="1"/>
</dbReference>
<feature type="region of interest" description="Disordered" evidence="8">
    <location>
        <begin position="321"/>
        <end position="356"/>
    </location>
</feature>
<dbReference type="InterPro" id="IPR008271">
    <property type="entry name" value="Ser/Thr_kinase_AS"/>
</dbReference>
<dbReference type="InterPro" id="IPR017441">
    <property type="entry name" value="Protein_kinase_ATP_BS"/>
</dbReference>
<keyword evidence="5" id="KW-0418">Kinase</keyword>
<reference evidence="11 12" key="1">
    <citation type="submission" date="2020-08" db="EMBL/GenBank/DDBJ databases">
        <title>Sequencing the genomes of 1000 actinobacteria strains.</title>
        <authorList>
            <person name="Klenk H.-P."/>
        </authorList>
    </citation>
    <scope>NUCLEOTIDE SEQUENCE [LARGE SCALE GENOMIC DNA]</scope>
    <source>
        <strain evidence="11 12">DSM 12511</strain>
    </source>
</reference>
<dbReference type="Gene3D" id="1.10.510.10">
    <property type="entry name" value="Transferase(Phosphotransferase) domain 1"/>
    <property type="match status" value="1"/>
</dbReference>
<comment type="caution">
    <text evidence="11">The sequence shown here is derived from an EMBL/GenBank/DDBJ whole genome shotgun (WGS) entry which is preliminary data.</text>
</comment>
<dbReference type="EMBL" id="JACHML010000001">
    <property type="protein sequence ID" value="MBB6392604.1"/>
    <property type="molecule type" value="Genomic_DNA"/>
</dbReference>
<dbReference type="PANTHER" id="PTHR43289:SF6">
    <property type="entry name" value="SERINE_THREONINE-PROTEIN KINASE NEKL-3"/>
    <property type="match status" value="1"/>
</dbReference>
<dbReference type="PROSITE" id="PS00107">
    <property type="entry name" value="PROTEIN_KINASE_ATP"/>
    <property type="match status" value="1"/>
</dbReference>
<protein>
    <recommendedName>
        <fullName evidence="1">non-specific serine/threonine protein kinase</fullName>
        <ecNumber evidence="1">2.7.11.1</ecNumber>
    </recommendedName>
</protein>
<keyword evidence="4 7" id="KW-0547">Nucleotide-binding</keyword>
<dbReference type="AlphaFoldDB" id="A0A7X0FRY5"/>
<keyword evidence="12" id="KW-1185">Reference proteome</keyword>
<dbReference type="CDD" id="cd14014">
    <property type="entry name" value="STKc_PknB_like"/>
    <property type="match status" value="1"/>
</dbReference>
<sequence>MTIPVSLDPATGEVLDRRYRLAERVGEGGMARVYRAEDLHLQRTVAVKVMRGATELGSIERARSETRLLASLNHHGLVTLYDACLSEEEVSYLVMQFVDGITLRDLIARGPLDPILAATITADLAEALHVAHAEGIVHRDIKPSNVLLAASPVPGAGWRPKLADFGIAHMRDSARVTTPGLMVGTVAYLAPEQAEGAPPAPPADVYSLGIMLIEALSGARPFPQAEGIGTLLARLSTPPPIPETLPEQWRQLLRGMTAHRPDDRPTALEVATTASKTAGGPDAAAAASVVGLSTAAIDVPTAASGAPIAFVATQAAPVEPPAVDGVTERTAVLPPQPPSPQHLSAPGAEAPDGGRHAAGRRVAVGAVVAIGALLAATAVLFGVWSGTATAEPAPSVTPTPSVAATPSPTATEDATESADTSGEADTGSTSGTGGSSDGGETGNGNGNGGSNPNSGPGNNNSGGNGNGNGNG</sequence>
<feature type="transmembrane region" description="Helical" evidence="9">
    <location>
        <begin position="362"/>
        <end position="384"/>
    </location>
</feature>
<dbReference type="InterPro" id="IPR011009">
    <property type="entry name" value="Kinase-like_dom_sf"/>
</dbReference>
<keyword evidence="2" id="KW-0723">Serine/threonine-protein kinase</keyword>
<keyword evidence="9" id="KW-1133">Transmembrane helix</keyword>
<evidence type="ECO:0000313" key="11">
    <source>
        <dbReference type="EMBL" id="MBB6392604.1"/>
    </source>
</evidence>
<evidence type="ECO:0000256" key="6">
    <source>
        <dbReference type="ARBA" id="ARBA00022840"/>
    </source>
</evidence>
<accession>A0A7X0FRY5</accession>
<dbReference type="PROSITE" id="PS00108">
    <property type="entry name" value="PROTEIN_KINASE_ST"/>
    <property type="match status" value="1"/>
</dbReference>
<evidence type="ECO:0000259" key="10">
    <source>
        <dbReference type="PROSITE" id="PS50011"/>
    </source>
</evidence>
<evidence type="ECO:0000256" key="3">
    <source>
        <dbReference type="ARBA" id="ARBA00022679"/>
    </source>
</evidence>
<evidence type="ECO:0000256" key="1">
    <source>
        <dbReference type="ARBA" id="ARBA00012513"/>
    </source>
</evidence>
<dbReference type="Proteomes" id="UP000537775">
    <property type="component" value="Unassembled WGS sequence"/>
</dbReference>
<gene>
    <name evidence="11" type="ORF">HD594_002917</name>
</gene>
<evidence type="ECO:0000256" key="8">
    <source>
        <dbReference type="SAM" id="MobiDB-lite"/>
    </source>
</evidence>
<dbReference type="GO" id="GO:0005524">
    <property type="term" value="F:ATP binding"/>
    <property type="evidence" value="ECO:0007669"/>
    <property type="project" value="UniProtKB-UniRule"/>
</dbReference>
<evidence type="ECO:0000256" key="2">
    <source>
        <dbReference type="ARBA" id="ARBA00022527"/>
    </source>
</evidence>
<keyword evidence="6 7" id="KW-0067">ATP-binding</keyword>
<dbReference type="InterPro" id="IPR000719">
    <property type="entry name" value="Prot_kinase_dom"/>
</dbReference>
<keyword evidence="9" id="KW-0472">Membrane</keyword>
<dbReference type="PANTHER" id="PTHR43289">
    <property type="entry name" value="MITOGEN-ACTIVATED PROTEIN KINASE KINASE KINASE 20-RELATED"/>
    <property type="match status" value="1"/>
</dbReference>
<feature type="binding site" evidence="7">
    <location>
        <position position="48"/>
    </location>
    <ligand>
        <name>ATP</name>
        <dbReference type="ChEBI" id="CHEBI:30616"/>
    </ligand>
</feature>
<feature type="region of interest" description="Disordered" evidence="8">
    <location>
        <begin position="389"/>
        <end position="471"/>
    </location>
</feature>
<dbReference type="SMART" id="SM00220">
    <property type="entry name" value="S_TKc"/>
    <property type="match status" value="1"/>
</dbReference>
<keyword evidence="9" id="KW-0812">Transmembrane</keyword>
<feature type="compositionally biased region" description="Gly residues" evidence="8">
    <location>
        <begin position="430"/>
        <end position="449"/>
    </location>
</feature>
<organism evidence="11 12">
    <name type="scientific">Microbacterium thalassium</name>
    <dbReference type="NCBI Taxonomy" id="362649"/>
    <lineage>
        <taxon>Bacteria</taxon>
        <taxon>Bacillati</taxon>
        <taxon>Actinomycetota</taxon>
        <taxon>Actinomycetes</taxon>
        <taxon>Micrococcales</taxon>
        <taxon>Microbacteriaceae</taxon>
        <taxon>Microbacterium</taxon>
    </lineage>
</organism>
<feature type="compositionally biased region" description="Low complexity" evidence="8">
    <location>
        <begin position="389"/>
        <end position="429"/>
    </location>
</feature>
<dbReference type="EC" id="2.7.11.1" evidence="1"/>
<evidence type="ECO:0000256" key="5">
    <source>
        <dbReference type="ARBA" id="ARBA00022777"/>
    </source>
</evidence>
<dbReference type="RefSeq" id="WP_184751653.1">
    <property type="nucleotide sequence ID" value="NZ_BAAAJR010000001.1"/>
</dbReference>
<feature type="compositionally biased region" description="Gly residues" evidence="8">
    <location>
        <begin position="460"/>
        <end position="471"/>
    </location>
</feature>
<evidence type="ECO:0000256" key="4">
    <source>
        <dbReference type="ARBA" id="ARBA00022741"/>
    </source>
</evidence>
<dbReference type="SUPFAM" id="SSF56112">
    <property type="entry name" value="Protein kinase-like (PK-like)"/>
    <property type="match status" value="1"/>
</dbReference>
<keyword evidence="3" id="KW-0808">Transferase</keyword>
<dbReference type="GO" id="GO:0004674">
    <property type="term" value="F:protein serine/threonine kinase activity"/>
    <property type="evidence" value="ECO:0007669"/>
    <property type="project" value="UniProtKB-KW"/>
</dbReference>
<dbReference type="Gene3D" id="3.30.200.20">
    <property type="entry name" value="Phosphorylase Kinase, domain 1"/>
    <property type="match status" value="1"/>
</dbReference>
<evidence type="ECO:0000256" key="9">
    <source>
        <dbReference type="SAM" id="Phobius"/>
    </source>
</evidence>